<evidence type="ECO:0000256" key="9">
    <source>
        <dbReference type="ARBA" id="ARBA00023224"/>
    </source>
</evidence>
<dbReference type="CDD" id="cd15039">
    <property type="entry name" value="7tmB3_Methuselah-like"/>
    <property type="match status" value="1"/>
</dbReference>
<dbReference type="RefSeq" id="XP_015189497.1">
    <property type="nucleotide sequence ID" value="XM_015334011.1"/>
</dbReference>
<evidence type="ECO:0000256" key="10">
    <source>
        <dbReference type="SAM" id="Phobius"/>
    </source>
</evidence>
<keyword evidence="5 10" id="KW-1133">Transmembrane helix</keyword>
<comment type="similarity">
    <text evidence="2">Belongs to the G-protein coupled receptor 2 family. Mth subfamily.</text>
</comment>
<keyword evidence="3 10" id="KW-0812">Transmembrane</keyword>
<evidence type="ECO:0000256" key="6">
    <source>
        <dbReference type="ARBA" id="ARBA00023040"/>
    </source>
</evidence>
<evidence type="ECO:0000313" key="12">
    <source>
        <dbReference type="Proteomes" id="UP000694924"/>
    </source>
</evidence>
<proteinExistence type="inferred from homology"/>
<evidence type="ECO:0000256" key="8">
    <source>
        <dbReference type="ARBA" id="ARBA00023170"/>
    </source>
</evidence>
<comment type="subcellular location">
    <subcellularLocation>
        <location evidence="1">Endomembrane system</location>
        <topology evidence="1">Multi-pass membrane protein</topology>
    </subcellularLocation>
</comment>
<keyword evidence="12" id="KW-1185">Reference proteome</keyword>
<evidence type="ECO:0000313" key="13">
    <source>
        <dbReference type="RefSeq" id="XP_015189497.1"/>
    </source>
</evidence>
<evidence type="ECO:0000259" key="11">
    <source>
        <dbReference type="PROSITE" id="PS50261"/>
    </source>
</evidence>
<name>A0ABM1JAK9_POLDO</name>
<dbReference type="Gene3D" id="2.170.180.11">
    <property type="entry name" value="Methuselah ectodomain, domain 2"/>
    <property type="match status" value="1"/>
</dbReference>
<sequence>MIDYFEDTFMSLLPIVKPKDFLLAVTRGPPICKNVIFDLNITSNDLIYEDGLFKVKPMSLNQNGFTKDQIELTKNNTCYEVTPETTISNGKLILRACYNERICSDKLCIRKCCPEDEFFIAGQFGCNKLNNETYVKHGKFHETLLNVSKHRNSFTNGYGILVGVPCGKQGKYILGPNDTYSLTSKGYLDHVQARIYNHHEYCMEMYRNYPDEGFYPFVCFEENEKQCELRCNIYTILQLISCGFFFMTLIVYACLPVLQNLHGKTLMCHVAHIFCAYFSLAIINLVTPERNADKSTATILCKFLGYTMLFSFLSAFSWLNVMCFDIWWTFGGTRGSTSTRRRGHRKRFLLYCLYAWGLACLMTVIVIVVDHTHILPNYLTPGIGLGSCWFNHGKYVYAEIVFFIGPVTLQLIINILFFVVTSINCNKVKAEIDRVIADPSDVRNKRYQADRIRLMMNIKLFIVMGISWILEIISYFMNKYARDWKWREDFFYFSDLYNCLQGLAIFVLFVLKKRVYYALRKRLGFEDRRTSSNATTALHDTSRVNKSASNSTLMSTFQVSSTP</sequence>
<evidence type="ECO:0000256" key="3">
    <source>
        <dbReference type="ARBA" id="ARBA00022692"/>
    </source>
</evidence>
<evidence type="ECO:0000256" key="2">
    <source>
        <dbReference type="ARBA" id="ARBA00008979"/>
    </source>
</evidence>
<keyword evidence="8 13" id="KW-0675">Receptor</keyword>
<evidence type="ECO:0000256" key="4">
    <source>
        <dbReference type="ARBA" id="ARBA00022729"/>
    </source>
</evidence>
<feature type="transmembrane region" description="Helical" evidence="10">
    <location>
        <begin position="266"/>
        <end position="286"/>
    </location>
</feature>
<keyword evidence="4" id="KW-0732">Signal</keyword>
<dbReference type="InterPro" id="IPR017981">
    <property type="entry name" value="GPCR_2-like_7TM"/>
</dbReference>
<reference evidence="13" key="1">
    <citation type="submission" date="2025-08" db="UniProtKB">
        <authorList>
            <consortium name="RefSeq"/>
        </authorList>
    </citation>
    <scope>IDENTIFICATION</scope>
</reference>
<dbReference type="Proteomes" id="UP000694924">
    <property type="component" value="Unplaced"/>
</dbReference>
<evidence type="ECO:0000256" key="5">
    <source>
        <dbReference type="ARBA" id="ARBA00022989"/>
    </source>
</evidence>
<dbReference type="PANTHER" id="PTHR47154">
    <property type="entry name" value="G-PROTEIN COUPLED RECEPTOR MTH-RELATED"/>
    <property type="match status" value="1"/>
</dbReference>
<dbReference type="PROSITE" id="PS50261">
    <property type="entry name" value="G_PROTEIN_RECEP_F2_4"/>
    <property type="match status" value="1"/>
</dbReference>
<dbReference type="Pfam" id="PF06652">
    <property type="entry name" value="Methuselah_N"/>
    <property type="match status" value="1"/>
</dbReference>
<feature type="transmembrane region" description="Helical" evidence="10">
    <location>
        <begin position="233"/>
        <end position="254"/>
    </location>
</feature>
<feature type="transmembrane region" description="Helical" evidence="10">
    <location>
        <begin position="460"/>
        <end position="478"/>
    </location>
</feature>
<dbReference type="GeneID" id="107073385"/>
<dbReference type="Gene3D" id="1.20.1070.10">
    <property type="entry name" value="Rhodopsin 7-helix transmembrane proteins"/>
    <property type="match status" value="1"/>
</dbReference>
<dbReference type="InterPro" id="IPR010596">
    <property type="entry name" value="Methuselah_N_dom"/>
</dbReference>
<dbReference type="InterPro" id="IPR051384">
    <property type="entry name" value="Mth_GPCR"/>
</dbReference>
<keyword evidence="9" id="KW-0807">Transducer</keyword>
<keyword evidence="6" id="KW-0297">G-protein coupled receptor</keyword>
<accession>A0ABM1JAK9</accession>
<evidence type="ECO:0000256" key="1">
    <source>
        <dbReference type="ARBA" id="ARBA00004127"/>
    </source>
</evidence>
<feature type="domain" description="G-protein coupled receptors family 2 profile 2" evidence="11">
    <location>
        <begin position="230"/>
        <end position="513"/>
    </location>
</feature>
<dbReference type="InterPro" id="IPR036272">
    <property type="entry name" value="Methuselah_N_sf"/>
</dbReference>
<protein>
    <submittedName>
        <fullName evidence="13">G-protein coupled receptor Mth2</fullName>
    </submittedName>
</protein>
<dbReference type="PANTHER" id="PTHR47154:SF2">
    <property type="entry name" value="G-PROTEIN COUPLED RECEPTOR MTH-RELATED"/>
    <property type="match status" value="1"/>
</dbReference>
<feature type="transmembrane region" description="Helical" evidence="10">
    <location>
        <begin position="400"/>
        <end position="420"/>
    </location>
</feature>
<gene>
    <name evidence="13" type="primary">LOC107073385</name>
</gene>
<evidence type="ECO:0000256" key="7">
    <source>
        <dbReference type="ARBA" id="ARBA00023136"/>
    </source>
</evidence>
<dbReference type="InterPro" id="IPR023311">
    <property type="entry name" value="Methusela_ecto_dom_2"/>
</dbReference>
<keyword evidence="7 10" id="KW-0472">Membrane</keyword>
<feature type="transmembrane region" description="Helical" evidence="10">
    <location>
        <begin position="306"/>
        <end position="328"/>
    </location>
</feature>
<dbReference type="SUPFAM" id="SSF63877">
    <property type="entry name" value="Methuselah ectodomain"/>
    <property type="match status" value="1"/>
</dbReference>
<feature type="transmembrane region" description="Helical" evidence="10">
    <location>
        <begin position="490"/>
        <end position="511"/>
    </location>
</feature>
<feature type="transmembrane region" description="Helical" evidence="10">
    <location>
        <begin position="348"/>
        <end position="369"/>
    </location>
</feature>
<organism evidence="12 13">
    <name type="scientific">Polistes dominula</name>
    <name type="common">European paper wasp</name>
    <name type="synonym">Vespa dominula</name>
    <dbReference type="NCBI Taxonomy" id="743375"/>
    <lineage>
        <taxon>Eukaryota</taxon>
        <taxon>Metazoa</taxon>
        <taxon>Ecdysozoa</taxon>
        <taxon>Arthropoda</taxon>
        <taxon>Hexapoda</taxon>
        <taxon>Insecta</taxon>
        <taxon>Pterygota</taxon>
        <taxon>Neoptera</taxon>
        <taxon>Endopterygota</taxon>
        <taxon>Hymenoptera</taxon>
        <taxon>Apocrita</taxon>
        <taxon>Aculeata</taxon>
        <taxon>Vespoidea</taxon>
        <taxon>Vespidae</taxon>
        <taxon>Polistinae</taxon>
        <taxon>Polistini</taxon>
        <taxon>Polistes</taxon>
    </lineage>
</organism>